<proteinExistence type="predicted"/>
<evidence type="ECO:0000313" key="2">
    <source>
        <dbReference type="Proteomes" id="UP001357223"/>
    </source>
</evidence>
<dbReference type="EMBL" id="CP137640">
    <property type="protein sequence ID" value="WVX79404.1"/>
    <property type="molecule type" value="Genomic_DNA"/>
</dbReference>
<organism evidence="1 2">
    <name type="scientific">Niallia oryzisoli</name>
    <dbReference type="NCBI Taxonomy" id="1737571"/>
    <lineage>
        <taxon>Bacteria</taxon>
        <taxon>Bacillati</taxon>
        <taxon>Bacillota</taxon>
        <taxon>Bacilli</taxon>
        <taxon>Bacillales</taxon>
        <taxon>Bacillaceae</taxon>
        <taxon>Niallia</taxon>
    </lineage>
</organism>
<accession>A0ABZ2C776</accession>
<name>A0ABZ2C776_9BACI</name>
<reference evidence="1 2" key="1">
    <citation type="submission" date="2023-10" db="EMBL/GenBank/DDBJ databases">
        <title>Niallia locisalis sp.nov. isolated from a salt pond sample.</title>
        <authorList>
            <person name="Li X.-J."/>
            <person name="Dong L."/>
        </authorList>
    </citation>
    <scope>NUCLEOTIDE SEQUENCE [LARGE SCALE GENOMIC DNA]</scope>
    <source>
        <strain evidence="1 2">DSM 29761</strain>
    </source>
</reference>
<keyword evidence="2" id="KW-1185">Reference proteome</keyword>
<evidence type="ECO:0000313" key="1">
    <source>
        <dbReference type="EMBL" id="WVX79404.1"/>
    </source>
</evidence>
<sequence length="47" mass="5780">MRKSKAVLKHFIKDDQFDLNQYLKYLMKQMNPRSQTQFKECKSKKIN</sequence>
<protein>
    <submittedName>
        <fullName evidence="1">Uncharacterized protein</fullName>
    </submittedName>
</protein>
<gene>
    <name evidence="1" type="ORF">R4Z09_19100</name>
</gene>
<dbReference type="RefSeq" id="WP_338448338.1">
    <property type="nucleotide sequence ID" value="NZ_CP137640.1"/>
</dbReference>
<dbReference type="Proteomes" id="UP001357223">
    <property type="component" value="Chromosome"/>
</dbReference>